<dbReference type="AlphaFoldDB" id="A0A4R3JVP3"/>
<comment type="caution">
    <text evidence="2">The sequence shown here is derived from an EMBL/GenBank/DDBJ whole genome shotgun (WGS) entry which is preliminary data.</text>
</comment>
<proteinExistence type="predicted"/>
<keyword evidence="3" id="KW-1185">Reference proteome</keyword>
<organism evidence="2 3">
    <name type="scientific">Sulfuritortus calidifontis</name>
    <dbReference type="NCBI Taxonomy" id="1914471"/>
    <lineage>
        <taxon>Bacteria</taxon>
        <taxon>Pseudomonadati</taxon>
        <taxon>Pseudomonadota</taxon>
        <taxon>Betaproteobacteria</taxon>
        <taxon>Nitrosomonadales</taxon>
        <taxon>Thiobacillaceae</taxon>
        <taxon>Sulfuritortus</taxon>
    </lineage>
</organism>
<feature type="transmembrane region" description="Helical" evidence="1">
    <location>
        <begin position="92"/>
        <end position="112"/>
    </location>
</feature>
<name>A0A4R3JVP3_9PROT</name>
<accession>A0A4R3JVP3</accession>
<gene>
    <name evidence="2" type="ORF">EDC61_11483</name>
</gene>
<protein>
    <submittedName>
        <fullName evidence="2">Uncharacterized protein</fullName>
    </submittedName>
</protein>
<evidence type="ECO:0000313" key="2">
    <source>
        <dbReference type="EMBL" id="TCS70756.1"/>
    </source>
</evidence>
<keyword evidence="1" id="KW-0472">Membrane</keyword>
<dbReference type="EMBL" id="SLZY01000014">
    <property type="protein sequence ID" value="TCS70756.1"/>
    <property type="molecule type" value="Genomic_DNA"/>
</dbReference>
<reference evidence="2 3" key="1">
    <citation type="submission" date="2019-03" db="EMBL/GenBank/DDBJ databases">
        <title>Genomic Encyclopedia of Type Strains, Phase IV (KMG-IV): sequencing the most valuable type-strain genomes for metagenomic binning, comparative biology and taxonomic classification.</title>
        <authorList>
            <person name="Goeker M."/>
        </authorList>
    </citation>
    <scope>NUCLEOTIDE SEQUENCE [LARGE SCALE GENOMIC DNA]</scope>
    <source>
        <strain evidence="2 3">DSM 103923</strain>
    </source>
</reference>
<evidence type="ECO:0000313" key="3">
    <source>
        <dbReference type="Proteomes" id="UP000295135"/>
    </source>
</evidence>
<evidence type="ECO:0000256" key="1">
    <source>
        <dbReference type="SAM" id="Phobius"/>
    </source>
</evidence>
<keyword evidence="1" id="KW-1133">Transmembrane helix</keyword>
<sequence>MEHVRITYDGPALASHTMDVRQIAPALLAFGDLCEEAGRALFGDAFALRVEVKASFRTGSFGIDLSVAQQLSQQLIGLLTGDGVTAAVNAKAVLEIIGVAGGGAAASLIGLLRWLRNRRIKRVETAEHGRRIVTEDDDAIVVEERVIVLLQRRTVRESLQRVVEPIEQDGVERVAFGGDDAIVTVIERWEAPFFRAPQAEDALIQEETRVIPFSIVSLSFRDDNKWRLYDGQATVFVTMADQAFLDRVDRNLERFAKGDILLAETRVQHWQTASGGLRTDYMVQKVIEHRIGASQIHLPFDG</sequence>
<keyword evidence="1" id="KW-0812">Transmembrane</keyword>
<dbReference type="Proteomes" id="UP000295135">
    <property type="component" value="Unassembled WGS sequence"/>
</dbReference>